<organism evidence="10 11">
    <name type="scientific">Streptomyces lonarensis</name>
    <dbReference type="NCBI Taxonomy" id="700599"/>
    <lineage>
        <taxon>Bacteria</taxon>
        <taxon>Bacillati</taxon>
        <taxon>Actinomycetota</taxon>
        <taxon>Actinomycetes</taxon>
        <taxon>Kitasatosporales</taxon>
        <taxon>Streptomycetaceae</taxon>
        <taxon>Streptomyces</taxon>
    </lineage>
</organism>
<sequence>MAHGTISRELTIGQLAERSGVAPSALRFYEDSGLIDSRRTSGNQRRYRRETLRRVAFIRVSQNLGIPLAEIRDALALLPNGRTPTPEDWAAVSERWRGDLDARIHQLTQLRDHLSGCIGCGCLSLRDCALANPGDALAEGGPGARRLTRREAAATDDEAQREEPN</sequence>
<dbReference type="InterPro" id="IPR010211">
    <property type="entry name" value="Redox-sen_tscrpt-act_SoxR"/>
</dbReference>
<name>A0A7X6D4N7_9ACTN</name>
<evidence type="ECO:0000256" key="5">
    <source>
        <dbReference type="ARBA" id="ARBA00023015"/>
    </source>
</evidence>
<dbReference type="AlphaFoldDB" id="A0A7X6D4N7"/>
<protein>
    <submittedName>
        <fullName evidence="10">Redox-sensitive transcriptional activator SoxR</fullName>
    </submittedName>
</protein>
<dbReference type="PROSITE" id="PS00552">
    <property type="entry name" value="HTH_MERR_1"/>
    <property type="match status" value="1"/>
</dbReference>
<dbReference type="RefSeq" id="WP_167973688.1">
    <property type="nucleotide sequence ID" value="NZ_BHZG01000224.1"/>
</dbReference>
<feature type="region of interest" description="Disordered" evidence="8">
    <location>
        <begin position="137"/>
        <end position="165"/>
    </location>
</feature>
<dbReference type="Proteomes" id="UP000578686">
    <property type="component" value="Unassembled WGS sequence"/>
</dbReference>
<keyword evidence="5" id="KW-0805">Transcription regulation</keyword>
<evidence type="ECO:0000313" key="10">
    <source>
        <dbReference type="EMBL" id="NJQ08117.1"/>
    </source>
</evidence>
<keyword evidence="4" id="KW-0411">Iron-sulfur</keyword>
<dbReference type="GO" id="GO:0006979">
    <property type="term" value="P:response to oxidative stress"/>
    <property type="evidence" value="ECO:0007669"/>
    <property type="project" value="InterPro"/>
</dbReference>
<dbReference type="Pfam" id="PF09278">
    <property type="entry name" value="MerR-DNA-bind"/>
    <property type="match status" value="1"/>
</dbReference>
<keyword evidence="11" id="KW-1185">Reference proteome</keyword>
<evidence type="ECO:0000256" key="4">
    <source>
        <dbReference type="ARBA" id="ARBA00023014"/>
    </source>
</evidence>
<dbReference type="InterPro" id="IPR047057">
    <property type="entry name" value="MerR_fam"/>
</dbReference>
<dbReference type="NCBIfam" id="TIGR01950">
    <property type="entry name" value="SoxR"/>
    <property type="match status" value="1"/>
</dbReference>
<keyword evidence="6" id="KW-0238">DNA-binding</keyword>
<dbReference type="PRINTS" id="PR00040">
    <property type="entry name" value="HTHMERR"/>
</dbReference>
<evidence type="ECO:0000256" key="2">
    <source>
        <dbReference type="ARBA" id="ARBA00022723"/>
    </source>
</evidence>
<dbReference type="PROSITE" id="PS50937">
    <property type="entry name" value="HTH_MERR_2"/>
    <property type="match status" value="1"/>
</dbReference>
<evidence type="ECO:0000313" key="11">
    <source>
        <dbReference type="Proteomes" id="UP000578686"/>
    </source>
</evidence>
<dbReference type="InterPro" id="IPR000551">
    <property type="entry name" value="MerR-type_HTH_dom"/>
</dbReference>
<accession>A0A7X6D4N7</accession>
<dbReference type="InterPro" id="IPR015358">
    <property type="entry name" value="Tscrpt_reg_MerR_DNA-bd"/>
</dbReference>
<dbReference type="GO" id="GO:0051537">
    <property type="term" value="F:2 iron, 2 sulfur cluster binding"/>
    <property type="evidence" value="ECO:0007669"/>
    <property type="project" value="UniProtKB-KW"/>
</dbReference>
<evidence type="ECO:0000259" key="9">
    <source>
        <dbReference type="PROSITE" id="PS50937"/>
    </source>
</evidence>
<keyword evidence="3" id="KW-0408">Iron</keyword>
<dbReference type="Pfam" id="PF00376">
    <property type="entry name" value="MerR"/>
    <property type="match status" value="1"/>
</dbReference>
<dbReference type="Gene3D" id="1.10.1660.10">
    <property type="match status" value="1"/>
</dbReference>
<dbReference type="GO" id="GO:0046872">
    <property type="term" value="F:metal ion binding"/>
    <property type="evidence" value="ECO:0007669"/>
    <property type="project" value="UniProtKB-KW"/>
</dbReference>
<dbReference type="PANTHER" id="PTHR30204">
    <property type="entry name" value="REDOX-CYCLING DRUG-SENSING TRANSCRIPTIONAL ACTIVATOR SOXR"/>
    <property type="match status" value="1"/>
</dbReference>
<feature type="compositionally biased region" description="Acidic residues" evidence="8">
    <location>
        <begin position="154"/>
        <end position="165"/>
    </location>
</feature>
<comment type="caution">
    <text evidence="10">The sequence shown here is derived from an EMBL/GenBank/DDBJ whole genome shotgun (WGS) entry which is preliminary data.</text>
</comment>
<evidence type="ECO:0000256" key="7">
    <source>
        <dbReference type="ARBA" id="ARBA00023163"/>
    </source>
</evidence>
<dbReference type="PANTHER" id="PTHR30204:SF0">
    <property type="entry name" value="REDOX-SENSITIVE TRANSCRIPTIONAL ACTIVATOR SOXR"/>
    <property type="match status" value="1"/>
</dbReference>
<dbReference type="GO" id="GO:0003700">
    <property type="term" value="F:DNA-binding transcription factor activity"/>
    <property type="evidence" value="ECO:0007669"/>
    <property type="project" value="InterPro"/>
</dbReference>
<feature type="domain" description="HTH merR-type" evidence="9">
    <location>
        <begin position="9"/>
        <end position="77"/>
    </location>
</feature>
<dbReference type="GO" id="GO:0003677">
    <property type="term" value="F:DNA binding"/>
    <property type="evidence" value="ECO:0007669"/>
    <property type="project" value="UniProtKB-KW"/>
</dbReference>
<dbReference type="SUPFAM" id="SSF46955">
    <property type="entry name" value="Putative DNA-binding domain"/>
    <property type="match status" value="1"/>
</dbReference>
<gene>
    <name evidence="10" type="primary">soxR</name>
    <name evidence="10" type="ORF">HCN56_21665</name>
</gene>
<dbReference type="EMBL" id="JAAVJD010000246">
    <property type="protein sequence ID" value="NJQ08117.1"/>
    <property type="molecule type" value="Genomic_DNA"/>
</dbReference>
<evidence type="ECO:0000256" key="1">
    <source>
        <dbReference type="ARBA" id="ARBA00022714"/>
    </source>
</evidence>
<proteinExistence type="predicted"/>
<keyword evidence="7" id="KW-0804">Transcription</keyword>
<reference evidence="10 11" key="1">
    <citation type="submission" date="2020-03" db="EMBL/GenBank/DDBJ databases">
        <title>Draft genome of Streptomyces sp. ventii, isolated from the Axial Seamount in the Pacific Ocean, and resequencing of the two type strains Streptomyces lonarensis strain NCL 716 and Streptomyces bohaiensis strain 11A07.</title>
        <authorList>
            <person name="Loughran R.M."/>
            <person name="Pfannmuller K.M."/>
            <person name="Wasson B.J."/>
            <person name="Deadmond M.C."/>
            <person name="Paddock B.E."/>
            <person name="Koyack M.J."/>
            <person name="Gallegos D.A."/>
            <person name="Mitchell E.A."/>
            <person name="Ushijima B."/>
            <person name="Saw J.H."/>
            <person name="Mcphail K.L."/>
            <person name="Videau P."/>
        </authorList>
    </citation>
    <scope>NUCLEOTIDE SEQUENCE [LARGE SCALE GENOMIC DNA]</scope>
    <source>
        <strain evidence="10 11">NCL716</strain>
    </source>
</reference>
<evidence type="ECO:0000256" key="8">
    <source>
        <dbReference type="SAM" id="MobiDB-lite"/>
    </source>
</evidence>
<evidence type="ECO:0000256" key="6">
    <source>
        <dbReference type="ARBA" id="ARBA00023125"/>
    </source>
</evidence>
<keyword evidence="2" id="KW-0479">Metal-binding</keyword>
<dbReference type="InterPro" id="IPR009061">
    <property type="entry name" value="DNA-bd_dom_put_sf"/>
</dbReference>
<keyword evidence="1" id="KW-0001">2Fe-2S</keyword>
<dbReference type="SMART" id="SM00422">
    <property type="entry name" value="HTH_MERR"/>
    <property type="match status" value="1"/>
</dbReference>
<evidence type="ECO:0000256" key="3">
    <source>
        <dbReference type="ARBA" id="ARBA00023004"/>
    </source>
</evidence>